<dbReference type="PROSITE" id="PS50853">
    <property type="entry name" value="FN3"/>
    <property type="match status" value="1"/>
</dbReference>
<organism evidence="2 3">
    <name type="scientific">Rhamnusium bicolor</name>
    <dbReference type="NCBI Taxonomy" id="1586634"/>
    <lineage>
        <taxon>Eukaryota</taxon>
        <taxon>Metazoa</taxon>
        <taxon>Ecdysozoa</taxon>
        <taxon>Arthropoda</taxon>
        <taxon>Hexapoda</taxon>
        <taxon>Insecta</taxon>
        <taxon>Pterygota</taxon>
        <taxon>Neoptera</taxon>
        <taxon>Endopterygota</taxon>
        <taxon>Coleoptera</taxon>
        <taxon>Polyphaga</taxon>
        <taxon>Cucujiformia</taxon>
        <taxon>Chrysomeloidea</taxon>
        <taxon>Cerambycidae</taxon>
        <taxon>Lepturinae</taxon>
        <taxon>Rhagiini</taxon>
        <taxon>Rhamnusium</taxon>
    </lineage>
</organism>
<dbReference type="Proteomes" id="UP001162156">
    <property type="component" value="Unassembled WGS sequence"/>
</dbReference>
<evidence type="ECO:0000259" key="1">
    <source>
        <dbReference type="PROSITE" id="PS50853"/>
    </source>
</evidence>
<evidence type="ECO:0000313" key="2">
    <source>
        <dbReference type="EMBL" id="KAJ8971456.1"/>
    </source>
</evidence>
<name>A0AAV8ZV56_9CUCU</name>
<dbReference type="InterPro" id="IPR003961">
    <property type="entry name" value="FN3_dom"/>
</dbReference>
<comment type="caution">
    <text evidence="2">The sequence shown here is derived from an EMBL/GenBank/DDBJ whole genome shotgun (WGS) entry which is preliminary data.</text>
</comment>
<dbReference type="SUPFAM" id="SSF49265">
    <property type="entry name" value="Fibronectin type III"/>
    <property type="match status" value="1"/>
</dbReference>
<keyword evidence="3" id="KW-1185">Reference proteome</keyword>
<evidence type="ECO:0000313" key="3">
    <source>
        <dbReference type="Proteomes" id="UP001162156"/>
    </source>
</evidence>
<gene>
    <name evidence="2" type="ORF">NQ314_000713</name>
</gene>
<proteinExistence type="predicted"/>
<dbReference type="CDD" id="cd00063">
    <property type="entry name" value="FN3"/>
    <property type="match status" value="1"/>
</dbReference>
<sequence length="112" mass="12884">MENTRSHEFQCVYKGTALTCKVNKLHELTTYKFRINASNDAGVGDFSNEYEFTTSISPPTVLKIPKVVEVEQKSCTIEWMPAKNLFSDSIVYQVQIARLKEQTFKQVSQNER</sequence>
<dbReference type="InterPro" id="IPR036116">
    <property type="entry name" value="FN3_sf"/>
</dbReference>
<dbReference type="EMBL" id="JANEYF010000210">
    <property type="protein sequence ID" value="KAJ8971456.1"/>
    <property type="molecule type" value="Genomic_DNA"/>
</dbReference>
<dbReference type="Gene3D" id="2.60.40.10">
    <property type="entry name" value="Immunoglobulins"/>
    <property type="match status" value="2"/>
</dbReference>
<feature type="domain" description="Fibronectin type-III" evidence="1">
    <location>
        <begin position="1"/>
        <end position="57"/>
    </location>
</feature>
<dbReference type="InterPro" id="IPR013783">
    <property type="entry name" value="Ig-like_fold"/>
</dbReference>
<accession>A0AAV8ZV56</accession>
<reference evidence="2" key="1">
    <citation type="journal article" date="2023" name="Insect Mol. Biol.">
        <title>Genome sequencing provides insights into the evolution of gene families encoding plant cell wall-degrading enzymes in longhorned beetles.</title>
        <authorList>
            <person name="Shin N.R."/>
            <person name="Okamura Y."/>
            <person name="Kirsch R."/>
            <person name="Pauchet Y."/>
        </authorList>
    </citation>
    <scope>NUCLEOTIDE SEQUENCE</scope>
    <source>
        <strain evidence="2">RBIC_L_NR</strain>
    </source>
</reference>
<protein>
    <recommendedName>
        <fullName evidence="1">Fibronectin type-III domain-containing protein</fullName>
    </recommendedName>
</protein>
<dbReference type="AlphaFoldDB" id="A0AAV8ZV56"/>